<evidence type="ECO:0000313" key="2">
    <source>
        <dbReference type="EMBL" id="KAF2191873.1"/>
    </source>
</evidence>
<keyword evidence="3" id="KW-1185">Reference proteome</keyword>
<proteinExistence type="predicted"/>
<name>A0A6A6ELE6_9PEZI</name>
<accession>A0A6A6ELE6</accession>
<evidence type="ECO:0000256" key="1">
    <source>
        <dbReference type="SAM" id="MobiDB-lite"/>
    </source>
</evidence>
<gene>
    <name evidence="2" type="ORF">K469DRAFT_344359</name>
</gene>
<dbReference type="AlphaFoldDB" id="A0A6A6ELE6"/>
<feature type="region of interest" description="Disordered" evidence="1">
    <location>
        <begin position="32"/>
        <end position="78"/>
    </location>
</feature>
<dbReference type="EMBL" id="ML994616">
    <property type="protein sequence ID" value="KAF2191873.1"/>
    <property type="molecule type" value="Genomic_DNA"/>
</dbReference>
<organism evidence="2 3">
    <name type="scientific">Zopfia rhizophila CBS 207.26</name>
    <dbReference type="NCBI Taxonomy" id="1314779"/>
    <lineage>
        <taxon>Eukaryota</taxon>
        <taxon>Fungi</taxon>
        <taxon>Dikarya</taxon>
        <taxon>Ascomycota</taxon>
        <taxon>Pezizomycotina</taxon>
        <taxon>Dothideomycetes</taxon>
        <taxon>Dothideomycetes incertae sedis</taxon>
        <taxon>Zopfiaceae</taxon>
        <taxon>Zopfia</taxon>
    </lineage>
</organism>
<sequence>MIFCLHPLVSNRTLPVTMVAFDLTCPDLGKGNESQLPWPPHPFEIDEKPKLNSRPAKSQESGDGTRSPLPAPSKARDHIVAAQQPAPLQIRYTQSPKPISAKQAKTLAYPRHWPVQFCDSGVLKMDLWLRYVNMLGLGARSQRLVQWCWVLGGVERA</sequence>
<evidence type="ECO:0000313" key="3">
    <source>
        <dbReference type="Proteomes" id="UP000800200"/>
    </source>
</evidence>
<protein>
    <submittedName>
        <fullName evidence="2">Uncharacterized protein</fullName>
    </submittedName>
</protein>
<dbReference type="Proteomes" id="UP000800200">
    <property type="component" value="Unassembled WGS sequence"/>
</dbReference>
<feature type="compositionally biased region" description="Polar residues" evidence="1">
    <location>
        <begin position="55"/>
        <end position="64"/>
    </location>
</feature>
<reference evidence="2" key="1">
    <citation type="journal article" date="2020" name="Stud. Mycol.">
        <title>101 Dothideomycetes genomes: a test case for predicting lifestyles and emergence of pathogens.</title>
        <authorList>
            <person name="Haridas S."/>
            <person name="Albert R."/>
            <person name="Binder M."/>
            <person name="Bloem J."/>
            <person name="Labutti K."/>
            <person name="Salamov A."/>
            <person name="Andreopoulos B."/>
            <person name="Baker S."/>
            <person name="Barry K."/>
            <person name="Bills G."/>
            <person name="Bluhm B."/>
            <person name="Cannon C."/>
            <person name="Castanera R."/>
            <person name="Culley D."/>
            <person name="Daum C."/>
            <person name="Ezra D."/>
            <person name="Gonzalez J."/>
            <person name="Henrissat B."/>
            <person name="Kuo A."/>
            <person name="Liang C."/>
            <person name="Lipzen A."/>
            <person name="Lutzoni F."/>
            <person name="Magnuson J."/>
            <person name="Mondo S."/>
            <person name="Nolan M."/>
            <person name="Ohm R."/>
            <person name="Pangilinan J."/>
            <person name="Park H.-J."/>
            <person name="Ramirez L."/>
            <person name="Alfaro M."/>
            <person name="Sun H."/>
            <person name="Tritt A."/>
            <person name="Yoshinaga Y."/>
            <person name="Zwiers L.-H."/>
            <person name="Turgeon B."/>
            <person name="Goodwin S."/>
            <person name="Spatafora J."/>
            <person name="Crous P."/>
            <person name="Grigoriev I."/>
        </authorList>
    </citation>
    <scope>NUCLEOTIDE SEQUENCE</scope>
    <source>
        <strain evidence="2">CBS 207.26</strain>
    </source>
</reference>